<dbReference type="Pfam" id="PF08212">
    <property type="entry name" value="Lipocalin_2"/>
    <property type="match status" value="1"/>
</dbReference>
<evidence type="ECO:0000256" key="2">
    <source>
        <dbReference type="ARBA" id="ARBA00006889"/>
    </source>
</evidence>
<proteinExistence type="inferred from homology"/>
<comment type="subcellular location">
    <subcellularLocation>
        <location evidence="1">Secreted</location>
    </subcellularLocation>
</comment>
<dbReference type="GO" id="GO:0005737">
    <property type="term" value="C:cytoplasm"/>
    <property type="evidence" value="ECO:0007669"/>
    <property type="project" value="TreeGrafter"/>
</dbReference>
<evidence type="ECO:0000256" key="4">
    <source>
        <dbReference type="ARBA" id="ARBA00022448"/>
    </source>
</evidence>
<evidence type="ECO:0000256" key="8">
    <source>
        <dbReference type="ARBA" id="ARBA00023157"/>
    </source>
</evidence>
<dbReference type="PANTHER" id="PTHR10612:SF34">
    <property type="entry name" value="APOLIPOPROTEIN D"/>
    <property type="match status" value="1"/>
</dbReference>
<dbReference type="InterPro" id="IPR003057">
    <property type="entry name" value="Invtbrt_color"/>
</dbReference>
<dbReference type="FunFam" id="2.40.128.20:FF:000003">
    <property type="entry name" value="Apolipoprotein D"/>
    <property type="match status" value="1"/>
</dbReference>
<evidence type="ECO:0000256" key="1">
    <source>
        <dbReference type="ARBA" id="ARBA00004613"/>
    </source>
</evidence>
<dbReference type="OrthoDB" id="565904at2759"/>
<evidence type="ECO:0000313" key="13">
    <source>
        <dbReference type="Proteomes" id="UP000094527"/>
    </source>
</evidence>
<evidence type="ECO:0000256" key="5">
    <source>
        <dbReference type="ARBA" id="ARBA00022525"/>
    </source>
</evidence>
<dbReference type="GO" id="GO:0031409">
    <property type="term" value="F:pigment binding"/>
    <property type="evidence" value="ECO:0007669"/>
    <property type="project" value="InterPro"/>
</dbReference>
<comment type="similarity">
    <text evidence="2 10">Belongs to the calycin superfamily. Lipocalin family.</text>
</comment>
<keyword evidence="9" id="KW-0325">Glycoprotein</keyword>
<name>A0A1D2MCK2_ORCCI</name>
<dbReference type="EMBL" id="LJIJ01001820">
    <property type="protein sequence ID" value="ODM90726.1"/>
    <property type="molecule type" value="Genomic_DNA"/>
</dbReference>
<accession>A0A1D2MCK2</accession>
<evidence type="ECO:0000256" key="10">
    <source>
        <dbReference type="PIRNR" id="PIRNR036893"/>
    </source>
</evidence>
<keyword evidence="4" id="KW-0813">Transport</keyword>
<gene>
    <name evidence="12" type="ORF">Ocin01_15956</name>
</gene>
<dbReference type="GO" id="GO:0005576">
    <property type="term" value="C:extracellular region"/>
    <property type="evidence" value="ECO:0007669"/>
    <property type="project" value="UniProtKB-SubCell"/>
</dbReference>
<dbReference type="Gene3D" id="2.40.128.20">
    <property type="match status" value="1"/>
</dbReference>
<dbReference type="STRING" id="48709.A0A1D2MCK2"/>
<protein>
    <recommendedName>
        <fullName evidence="3">Apolipoprotein D</fullName>
    </recommendedName>
</protein>
<dbReference type="SUPFAM" id="SSF50814">
    <property type="entry name" value="Lipocalins"/>
    <property type="match status" value="1"/>
</dbReference>
<evidence type="ECO:0000256" key="7">
    <source>
        <dbReference type="ARBA" id="ARBA00023121"/>
    </source>
</evidence>
<evidence type="ECO:0000256" key="6">
    <source>
        <dbReference type="ARBA" id="ARBA00022729"/>
    </source>
</evidence>
<dbReference type="InterPro" id="IPR022271">
    <property type="entry name" value="Lipocalin_ApoD"/>
</dbReference>
<dbReference type="CDD" id="cd19437">
    <property type="entry name" value="lipocalin_apoD-like"/>
    <property type="match status" value="1"/>
</dbReference>
<keyword evidence="13" id="KW-1185">Reference proteome</keyword>
<dbReference type="OMA" id="RVNNTQI"/>
<evidence type="ECO:0000256" key="9">
    <source>
        <dbReference type="ARBA" id="ARBA00023180"/>
    </source>
</evidence>
<feature type="chain" id="PRO_5013433995" description="Apolipoprotein D" evidence="10">
    <location>
        <begin position="24"/>
        <end position="193"/>
    </location>
</feature>
<dbReference type="Proteomes" id="UP000094527">
    <property type="component" value="Unassembled WGS sequence"/>
</dbReference>
<keyword evidence="12" id="KW-0449">Lipoprotein</keyword>
<keyword evidence="8" id="KW-1015">Disulfide bond</keyword>
<dbReference type="GO" id="GO:0000302">
    <property type="term" value="P:response to reactive oxygen species"/>
    <property type="evidence" value="ECO:0007669"/>
    <property type="project" value="TreeGrafter"/>
</dbReference>
<reference evidence="12 13" key="1">
    <citation type="journal article" date="2016" name="Genome Biol. Evol.">
        <title>Gene Family Evolution Reflects Adaptation to Soil Environmental Stressors in the Genome of the Collembolan Orchesella cincta.</title>
        <authorList>
            <person name="Faddeeva-Vakhrusheva A."/>
            <person name="Derks M.F."/>
            <person name="Anvar S.Y."/>
            <person name="Agamennone V."/>
            <person name="Suring W."/>
            <person name="Smit S."/>
            <person name="van Straalen N.M."/>
            <person name="Roelofs D."/>
        </authorList>
    </citation>
    <scope>NUCLEOTIDE SEQUENCE [LARGE SCALE GENOMIC DNA]</scope>
    <source>
        <tissue evidence="12">Mixed pool</tissue>
    </source>
</reference>
<feature type="domain" description="Lipocalin/cytosolic fatty-acid binding" evidence="11">
    <location>
        <begin position="41"/>
        <end position="187"/>
    </location>
</feature>
<dbReference type="PRINTS" id="PR01273">
    <property type="entry name" value="INVTBRTCOLOR"/>
</dbReference>
<dbReference type="AlphaFoldDB" id="A0A1D2MCK2"/>
<dbReference type="PANTHER" id="PTHR10612">
    <property type="entry name" value="APOLIPOPROTEIN D"/>
    <property type="match status" value="1"/>
</dbReference>
<evidence type="ECO:0000259" key="11">
    <source>
        <dbReference type="Pfam" id="PF08212"/>
    </source>
</evidence>
<dbReference type="InterPro" id="IPR000566">
    <property type="entry name" value="Lipocln_cytosolic_FA-bd_dom"/>
</dbReference>
<evidence type="ECO:0000256" key="3">
    <source>
        <dbReference type="ARBA" id="ARBA00019890"/>
    </source>
</evidence>
<keyword evidence="6 10" id="KW-0732">Signal</keyword>
<feature type="signal peptide" evidence="10">
    <location>
        <begin position="1"/>
        <end position="23"/>
    </location>
</feature>
<comment type="caution">
    <text evidence="12">The sequence shown here is derived from an EMBL/GenBank/DDBJ whole genome shotgun (WGS) entry which is preliminary data.</text>
</comment>
<dbReference type="PIRSF" id="PIRSF036893">
    <property type="entry name" value="Lipocalin_ApoD"/>
    <property type="match status" value="1"/>
</dbReference>
<keyword evidence="7" id="KW-0446">Lipid-binding</keyword>
<evidence type="ECO:0000313" key="12">
    <source>
        <dbReference type="EMBL" id="ODM90726.1"/>
    </source>
</evidence>
<organism evidence="12 13">
    <name type="scientific">Orchesella cincta</name>
    <name type="common">Springtail</name>
    <name type="synonym">Podura cincta</name>
    <dbReference type="NCBI Taxonomy" id="48709"/>
    <lineage>
        <taxon>Eukaryota</taxon>
        <taxon>Metazoa</taxon>
        <taxon>Ecdysozoa</taxon>
        <taxon>Arthropoda</taxon>
        <taxon>Hexapoda</taxon>
        <taxon>Collembola</taxon>
        <taxon>Entomobryomorpha</taxon>
        <taxon>Entomobryoidea</taxon>
        <taxon>Orchesellidae</taxon>
        <taxon>Orchesellinae</taxon>
        <taxon>Orchesella</taxon>
    </lineage>
</organism>
<dbReference type="GO" id="GO:0006629">
    <property type="term" value="P:lipid metabolic process"/>
    <property type="evidence" value="ECO:0007669"/>
    <property type="project" value="TreeGrafter"/>
</dbReference>
<dbReference type="GO" id="GO:0008289">
    <property type="term" value="F:lipid binding"/>
    <property type="evidence" value="ECO:0007669"/>
    <property type="project" value="UniProtKB-KW"/>
</dbReference>
<dbReference type="InterPro" id="IPR012674">
    <property type="entry name" value="Calycin"/>
</dbReference>
<keyword evidence="5" id="KW-0964">Secreted</keyword>
<sequence>MQFQAKLVIAVLAFCAVALCVEAQVPFFGGCPTKRVVEDFDASAYLGRWYEIEKYYAVFEADGKCIQAYYSDAGNGTIGVMNTQINRKTRRMKSIQGVARFTGSESTAKFGVRFPTVPFVADAPYWVLDTDYKNYSIVWSCNDFAVANFQIVWVLAREREPSPEIRDTIREKMDQFGIRRDLLQKTDQTNCDA</sequence>
<dbReference type="InterPro" id="IPR022272">
    <property type="entry name" value="Lipocalin_CS"/>
</dbReference>
<dbReference type="PROSITE" id="PS00213">
    <property type="entry name" value="LIPOCALIN"/>
    <property type="match status" value="1"/>
</dbReference>